<protein>
    <recommendedName>
        <fullName evidence="1">Schlafen group 3-like DNA/RNA helicase domain-containing protein</fullName>
    </recommendedName>
</protein>
<dbReference type="InterPro" id="IPR018647">
    <property type="entry name" value="SLFN_3-like_DNA/RNA_helicase"/>
</dbReference>
<dbReference type="SUPFAM" id="SSF52540">
    <property type="entry name" value="P-loop containing nucleoside triphosphate hydrolases"/>
    <property type="match status" value="2"/>
</dbReference>
<dbReference type="EMBL" id="CAADIJ010000008">
    <property type="protein sequence ID" value="VFR67196.1"/>
    <property type="molecule type" value="Genomic_DNA"/>
</dbReference>
<feature type="domain" description="Schlafen group 3-like DNA/RNA helicase" evidence="1">
    <location>
        <begin position="237"/>
        <end position="616"/>
    </location>
</feature>
<dbReference type="AlphaFoldDB" id="A0A484PZ46"/>
<proteinExistence type="predicted"/>
<evidence type="ECO:0000313" key="2">
    <source>
        <dbReference type="EMBL" id="VFR29470.1"/>
    </source>
</evidence>
<evidence type="ECO:0000313" key="4">
    <source>
        <dbReference type="EMBL" id="VFR70843.1"/>
    </source>
</evidence>
<dbReference type="EMBL" id="CAADIL010000015">
    <property type="protein sequence ID" value="VFR70843.1"/>
    <property type="molecule type" value="Genomic_DNA"/>
</dbReference>
<reference evidence="2" key="1">
    <citation type="submission" date="2019-03" db="EMBL/GenBank/DDBJ databases">
        <authorList>
            <person name="Danneels B."/>
        </authorList>
    </citation>
    <scope>NUCLEOTIDE SEQUENCE</scope>
</reference>
<dbReference type="Gene3D" id="3.40.50.300">
    <property type="entry name" value="P-loop containing nucleotide triphosphate hydrolases"/>
    <property type="match status" value="1"/>
</dbReference>
<name>A0A484PZ46_9ZZZZ</name>
<gene>
    <name evidence="2" type="ORF">ANDA3_2749</name>
    <name evidence="4" type="ORF">DAR2_2616</name>
    <name evidence="3" type="ORF">DAR3_2615</name>
</gene>
<dbReference type="EMBL" id="CAADIC010000012">
    <property type="protein sequence ID" value="VFR29470.1"/>
    <property type="molecule type" value="Genomic_DNA"/>
</dbReference>
<dbReference type="Pfam" id="PF09848">
    <property type="entry name" value="SLFN-g3_helicase"/>
    <property type="match status" value="1"/>
</dbReference>
<dbReference type="InterPro" id="IPR027417">
    <property type="entry name" value="P-loop_NTPase"/>
</dbReference>
<organism evidence="2">
    <name type="scientific">plant metagenome</name>
    <dbReference type="NCBI Taxonomy" id="1297885"/>
    <lineage>
        <taxon>unclassified sequences</taxon>
        <taxon>metagenomes</taxon>
        <taxon>organismal metagenomes</taxon>
    </lineage>
</organism>
<accession>A0A484PZ46</accession>
<evidence type="ECO:0000259" key="1">
    <source>
        <dbReference type="Pfam" id="PF09848"/>
    </source>
</evidence>
<evidence type="ECO:0000313" key="3">
    <source>
        <dbReference type="EMBL" id="VFR67196.1"/>
    </source>
</evidence>
<sequence length="654" mass="73589">MNRAYLSLRAHDVATFNNDELFGRLASNFPFALEPEQRAAWYFQIQHLRELARELPDAHAFMEFLIPRMGRRVDLILLTNGIVFVIEYKLGARQFDRSSLNQVYGYGLDLKNFHETSHDLPIVPVLVATHAPRNDDLHVQWDSDGLARPLSVNSSGLLQAIHHLRLAHNSSPINASAWEAGRYRPTPTIVEAAQALYRGHAVEEISRSEAGAENLTKTADYVANAIEAAKQNKRKIICFITGVPGSGKTLAGLNLATSRQRDHSEEHAVFLSGNGPLVDVLREALALDAVARARENSTRSSKVQEDRSAAAFIQNIHHFRDDALVSKDAPVEKVVVFDEAQRAWNAEQTSKFMQQKEGQIGFSMSEPEFLLSIMDRHQDWCAIICLVGSGQEINTGEAGIEEWLRALERRFPHWQAYIPNTLVHSCQLNESVTAPSLHLATSIRSFRAERLSDFVGHVIAGDAKAAREVSGTLTDFPIYITRNLDLARQWLRSKRRGNERMGLLASSNATRLKPHGVFVKSKIEPAKWFLAPSDDVRSSDALEDAATEFDIQGLELDWICLCWDANYRRIGDKWQAIQFKGTQWQTVNDEARKAYIANAYRVLLTRGRQGMVIFVPGGSYEDSTRPPTVYQAIYNFLKDCGFYDLKSIDYAPRS</sequence>